<proteinExistence type="predicted"/>
<keyword evidence="2" id="KW-1185">Reference proteome</keyword>
<evidence type="ECO:0000313" key="1">
    <source>
        <dbReference type="EMBL" id="MRI67836.1"/>
    </source>
</evidence>
<reference evidence="1 2" key="1">
    <citation type="submission" date="2019-10" db="EMBL/GenBank/DDBJ databases">
        <title>Gracilibacillus salitolerans sp. nov., a moderate halophile isolated from a saline soil in northwest China.</title>
        <authorList>
            <person name="Gan L."/>
        </authorList>
    </citation>
    <scope>NUCLEOTIDE SEQUENCE [LARGE SCALE GENOMIC DNA]</scope>
    <source>
        <strain evidence="1 2">TP2-8</strain>
    </source>
</reference>
<name>A0A6N7R3Q0_9BACI</name>
<comment type="caution">
    <text evidence="1">The sequence shown here is derived from an EMBL/GenBank/DDBJ whole genome shotgun (WGS) entry which is preliminary data.</text>
</comment>
<gene>
    <name evidence="1" type="ORF">GH885_16070</name>
</gene>
<dbReference type="RefSeq" id="WP_153836374.1">
    <property type="nucleotide sequence ID" value="NZ_JBHUMW010000023.1"/>
</dbReference>
<sequence>MVDQADGTGIAVPIDHLDPIQIQALIAGIERGHGQPNNLVNNIWGGE</sequence>
<evidence type="ECO:0000313" key="2">
    <source>
        <dbReference type="Proteomes" id="UP000435187"/>
    </source>
</evidence>
<dbReference type="EMBL" id="WJEE01000042">
    <property type="protein sequence ID" value="MRI67836.1"/>
    <property type="molecule type" value="Genomic_DNA"/>
</dbReference>
<organism evidence="1 2">
    <name type="scientific">Gracilibacillus thailandensis</name>
    <dbReference type="NCBI Taxonomy" id="563735"/>
    <lineage>
        <taxon>Bacteria</taxon>
        <taxon>Bacillati</taxon>
        <taxon>Bacillota</taxon>
        <taxon>Bacilli</taxon>
        <taxon>Bacillales</taxon>
        <taxon>Bacillaceae</taxon>
        <taxon>Gracilibacillus</taxon>
    </lineage>
</organism>
<protein>
    <submittedName>
        <fullName evidence="1">Uncharacterized protein</fullName>
    </submittedName>
</protein>
<accession>A0A6N7R3Q0</accession>
<dbReference type="Proteomes" id="UP000435187">
    <property type="component" value="Unassembled WGS sequence"/>
</dbReference>
<dbReference type="AlphaFoldDB" id="A0A6N7R3Q0"/>